<organism evidence="1 2">
    <name type="scientific">Salinibacillus xinjiangensis</name>
    <dbReference type="NCBI Taxonomy" id="1229268"/>
    <lineage>
        <taxon>Bacteria</taxon>
        <taxon>Bacillati</taxon>
        <taxon>Bacillota</taxon>
        <taxon>Bacilli</taxon>
        <taxon>Bacillales</taxon>
        <taxon>Bacillaceae</taxon>
        <taxon>Salinibacillus</taxon>
    </lineage>
</organism>
<dbReference type="Proteomes" id="UP000480185">
    <property type="component" value="Unassembled WGS sequence"/>
</dbReference>
<sequence length="69" mass="8040">MELILLKMAFMLKYERVWLEFTSVMLMTRVDSLVLALDMLKPHSRALDAEVLLWFTEHGADFAKHGLLC</sequence>
<dbReference type="EMBL" id="WJNH01000001">
    <property type="protein sequence ID" value="MRG85144.1"/>
    <property type="molecule type" value="Genomic_DNA"/>
</dbReference>
<reference evidence="1 2" key="1">
    <citation type="submission" date="2019-11" db="EMBL/GenBank/DDBJ databases">
        <authorList>
            <person name="Li J."/>
        </authorList>
    </citation>
    <scope>NUCLEOTIDE SEQUENCE [LARGE SCALE GENOMIC DNA]</scope>
    <source>
        <strain evidence="1 2">J4</strain>
    </source>
</reference>
<proteinExistence type="predicted"/>
<protein>
    <submittedName>
        <fullName evidence="1">Uncharacterized protein</fullName>
    </submittedName>
</protein>
<name>A0A6G1X2H8_9BACI</name>
<evidence type="ECO:0000313" key="2">
    <source>
        <dbReference type="Proteomes" id="UP000480185"/>
    </source>
</evidence>
<gene>
    <name evidence="1" type="ORF">GH754_02245</name>
</gene>
<dbReference type="AlphaFoldDB" id="A0A6G1X2H8"/>
<evidence type="ECO:0000313" key="1">
    <source>
        <dbReference type="EMBL" id="MRG85144.1"/>
    </source>
</evidence>
<keyword evidence="2" id="KW-1185">Reference proteome</keyword>
<comment type="caution">
    <text evidence="1">The sequence shown here is derived from an EMBL/GenBank/DDBJ whole genome shotgun (WGS) entry which is preliminary data.</text>
</comment>
<accession>A0A6G1X2H8</accession>